<dbReference type="GO" id="GO:0005737">
    <property type="term" value="C:cytoplasm"/>
    <property type="evidence" value="ECO:0007669"/>
    <property type="project" value="TreeGrafter"/>
</dbReference>
<dbReference type="Pfam" id="PF13302">
    <property type="entry name" value="Acetyltransf_3"/>
    <property type="match status" value="1"/>
</dbReference>
<dbReference type="RefSeq" id="WP_184790150.1">
    <property type="nucleotide sequence ID" value="NZ_BONT01000081.1"/>
</dbReference>
<dbReference type="CDD" id="cd04301">
    <property type="entry name" value="NAT_SF"/>
    <property type="match status" value="1"/>
</dbReference>
<accession>A0A841FR72</accession>
<name>A0A841FR72_9ACTN</name>
<dbReference type="InterPro" id="IPR000182">
    <property type="entry name" value="GNAT_dom"/>
</dbReference>
<dbReference type="PANTHER" id="PTHR43441">
    <property type="entry name" value="RIBOSOMAL-PROTEIN-SERINE ACETYLTRANSFERASE"/>
    <property type="match status" value="1"/>
</dbReference>
<reference evidence="2 3" key="1">
    <citation type="submission" date="2020-08" db="EMBL/GenBank/DDBJ databases">
        <title>Genomic Encyclopedia of Type Strains, Phase IV (KMG-IV): sequencing the most valuable type-strain genomes for metagenomic binning, comparative biology and taxonomic classification.</title>
        <authorList>
            <person name="Goeker M."/>
        </authorList>
    </citation>
    <scope>NUCLEOTIDE SEQUENCE [LARGE SCALE GENOMIC DNA]</scope>
    <source>
        <strain evidence="2 3">YIM 65646</strain>
    </source>
</reference>
<dbReference type="SUPFAM" id="SSF55729">
    <property type="entry name" value="Acyl-CoA N-acyltransferases (Nat)"/>
    <property type="match status" value="1"/>
</dbReference>
<sequence length="176" mass="19230">MLHGENLTLRPRTEADVAVLHAEIYEDLTVRPLADTRPWTPRLPGDSPFAVPTGIDDAVFFSIADDTGELAGACELWGIDAHQRSAHIGIALRPAWRGRGLASDTVAVLCHYAFDTRGLHRVGLETLTSNTPMIAAATRNGFTEEGRLRQAQWAHGTWHDRVLFGLLRGEWGAVGA</sequence>
<dbReference type="InterPro" id="IPR016181">
    <property type="entry name" value="Acyl_CoA_acyltransferase"/>
</dbReference>
<dbReference type="GO" id="GO:0008999">
    <property type="term" value="F:protein-N-terminal-alanine acetyltransferase activity"/>
    <property type="evidence" value="ECO:0007669"/>
    <property type="project" value="TreeGrafter"/>
</dbReference>
<dbReference type="GO" id="GO:1990189">
    <property type="term" value="F:protein N-terminal-serine acetyltransferase activity"/>
    <property type="evidence" value="ECO:0007669"/>
    <property type="project" value="TreeGrafter"/>
</dbReference>
<evidence type="ECO:0000313" key="3">
    <source>
        <dbReference type="Proteomes" id="UP000548476"/>
    </source>
</evidence>
<keyword evidence="3" id="KW-1185">Reference proteome</keyword>
<dbReference type="AlphaFoldDB" id="A0A841FR72"/>
<evidence type="ECO:0000313" key="2">
    <source>
        <dbReference type="EMBL" id="MBB6037323.1"/>
    </source>
</evidence>
<dbReference type="EMBL" id="JACHGT010000012">
    <property type="protein sequence ID" value="MBB6037323.1"/>
    <property type="molecule type" value="Genomic_DNA"/>
</dbReference>
<dbReference type="Proteomes" id="UP000548476">
    <property type="component" value="Unassembled WGS sequence"/>
</dbReference>
<evidence type="ECO:0000259" key="1">
    <source>
        <dbReference type="PROSITE" id="PS51186"/>
    </source>
</evidence>
<organism evidence="2 3">
    <name type="scientific">Phytomonospora endophytica</name>
    <dbReference type="NCBI Taxonomy" id="714109"/>
    <lineage>
        <taxon>Bacteria</taxon>
        <taxon>Bacillati</taxon>
        <taxon>Actinomycetota</taxon>
        <taxon>Actinomycetes</taxon>
        <taxon>Micromonosporales</taxon>
        <taxon>Micromonosporaceae</taxon>
        <taxon>Phytomonospora</taxon>
    </lineage>
</organism>
<feature type="domain" description="N-acetyltransferase" evidence="1">
    <location>
        <begin position="7"/>
        <end position="169"/>
    </location>
</feature>
<gene>
    <name evidence="2" type="ORF">HNR73_005199</name>
</gene>
<dbReference type="PROSITE" id="PS51186">
    <property type="entry name" value="GNAT"/>
    <property type="match status" value="1"/>
</dbReference>
<proteinExistence type="predicted"/>
<comment type="caution">
    <text evidence="2">The sequence shown here is derived from an EMBL/GenBank/DDBJ whole genome shotgun (WGS) entry which is preliminary data.</text>
</comment>
<keyword evidence="2" id="KW-0808">Transferase</keyword>
<protein>
    <submittedName>
        <fullName evidence="2">RimJ/RimL family protein N-acetyltransferase</fullName>
    </submittedName>
</protein>
<dbReference type="Gene3D" id="3.40.630.30">
    <property type="match status" value="1"/>
</dbReference>
<dbReference type="PANTHER" id="PTHR43441:SF11">
    <property type="entry name" value="RIBOSOMAL-PROTEIN-SERINE ACETYLTRANSFERASE"/>
    <property type="match status" value="1"/>
</dbReference>
<dbReference type="InterPro" id="IPR051908">
    <property type="entry name" value="Ribosomal_N-acetyltransferase"/>
</dbReference>